<feature type="coiled-coil region" evidence="4">
    <location>
        <begin position="563"/>
        <end position="672"/>
    </location>
</feature>
<dbReference type="PANTHER" id="PTHR18947:SF30">
    <property type="entry name" value="GIRDIN"/>
    <property type="match status" value="1"/>
</dbReference>
<dbReference type="SUPFAM" id="SSF116907">
    <property type="entry name" value="Hook domain"/>
    <property type="match status" value="2"/>
</dbReference>
<organism evidence="7 8">
    <name type="scientific">Menidia menidia</name>
    <name type="common">Atlantic silverside</name>
    <dbReference type="NCBI Taxonomy" id="238744"/>
    <lineage>
        <taxon>Eukaryota</taxon>
        <taxon>Metazoa</taxon>
        <taxon>Chordata</taxon>
        <taxon>Craniata</taxon>
        <taxon>Vertebrata</taxon>
        <taxon>Euteleostomi</taxon>
        <taxon>Actinopterygii</taxon>
        <taxon>Neopterygii</taxon>
        <taxon>Teleostei</taxon>
        <taxon>Neoteleostei</taxon>
        <taxon>Acanthomorphata</taxon>
        <taxon>Ovalentaria</taxon>
        <taxon>Atherinomorphae</taxon>
        <taxon>Atheriniformes</taxon>
        <taxon>Atherinopsidae</taxon>
        <taxon>Menidiinae</taxon>
        <taxon>Menidia</taxon>
    </lineage>
</organism>
<keyword evidence="2" id="KW-0963">Cytoplasm</keyword>
<keyword evidence="3 4" id="KW-0175">Coiled coil</keyword>
<feature type="region of interest" description="Disordered" evidence="5">
    <location>
        <begin position="24"/>
        <end position="49"/>
    </location>
</feature>
<evidence type="ECO:0000256" key="3">
    <source>
        <dbReference type="ARBA" id="ARBA00023054"/>
    </source>
</evidence>
<dbReference type="Pfam" id="PF19047">
    <property type="entry name" value="HOOK_N"/>
    <property type="match status" value="1"/>
</dbReference>
<feature type="compositionally biased region" description="Polar residues" evidence="5">
    <location>
        <begin position="1766"/>
        <end position="1783"/>
    </location>
</feature>
<feature type="compositionally biased region" description="Polar residues" evidence="5">
    <location>
        <begin position="1671"/>
        <end position="1694"/>
    </location>
</feature>
<dbReference type="Gene3D" id="1.10.287.1490">
    <property type="match status" value="1"/>
</dbReference>
<evidence type="ECO:0000313" key="8">
    <source>
        <dbReference type="Proteomes" id="UP000677803"/>
    </source>
</evidence>
<comment type="caution">
    <text evidence="7">The sequence shown here is derived from an EMBL/GenBank/DDBJ whole genome shotgun (WGS) entry which is preliminary data.</text>
</comment>
<feature type="compositionally biased region" description="Low complexity" evidence="5">
    <location>
        <begin position="1700"/>
        <end position="1724"/>
    </location>
</feature>
<keyword evidence="8" id="KW-1185">Reference proteome</keyword>
<feature type="compositionally biased region" description="Low complexity" evidence="5">
    <location>
        <begin position="2008"/>
        <end position="2022"/>
    </location>
</feature>
<dbReference type="OrthoDB" id="10254988at2759"/>
<feature type="region of interest" description="Disordered" evidence="5">
    <location>
        <begin position="1508"/>
        <end position="1573"/>
    </location>
</feature>
<dbReference type="GO" id="GO:0030705">
    <property type="term" value="P:cytoskeleton-dependent intracellular transport"/>
    <property type="evidence" value="ECO:0007669"/>
    <property type="project" value="InterPro"/>
</dbReference>
<reference evidence="7" key="1">
    <citation type="submission" date="2021-05" db="EMBL/GenBank/DDBJ databases">
        <authorList>
            <person name="Tigano A."/>
        </authorList>
    </citation>
    <scope>NUCLEOTIDE SEQUENCE</scope>
</reference>
<evidence type="ECO:0000256" key="5">
    <source>
        <dbReference type="SAM" id="MobiDB-lite"/>
    </source>
</evidence>
<evidence type="ECO:0000259" key="6">
    <source>
        <dbReference type="Pfam" id="PF19047"/>
    </source>
</evidence>
<dbReference type="InterPro" id="IPR036872">
    <property type="entry name" value="CH_dom_sf"/>
</dbReference>
<dbReference type="GO" id="GO:0051959">
    <property type="term" value="F:dynein light intermediate chain binding"/>
    <property type="evidence" value="ECO:0007669"/>
    <property type="project" value="TreeGrafter"/>
</dbReference>
<feature type="domain" description="HOOK N-terminal" evidence="6">
    <location>
        <begin position="218"/>
        <end position="263"/>
    </location>
</feature>
<dbReference type="GO" id="GO:0008017">
    <property type="term" value="F:microtubule binding"/>
    <property type="evidence" value="ECO:0007669"/>
    <property type="project" value="TreeGrafter"/>
</dbReference>
<accession>A0A8S4BQN9</accession>
<feature type="region of interest" description="Disordered" evidence="5">
    <location>
        <begin position="1106"/>
        <end position="1136"/>
    </location>
</feature>
<feature type="compositionally biased region" description="Low complexity" evidence="5">
    <location>
        <begin position="1792"/>
        <end position="1822"/>
    </location>
</feature>
<feature type="coiled-coil region" evidence="4">
    <location>
        <begin position="1258"/>
        <end position="1484"/>
    </location>
</feature>
<proteinExistence type="predicted"/>
<evidence type="ECO:0000256" key="1">
    <source>
        <dbReference type="ARBA" id="ARBA00004496"/>
    </source>
</evidence>
<dbReference type="GO" id="GO:0005737">
    <property type="term" value="C:cytoplasm"/>
    <property type="evidence" value="ECO:0007669"/>
    <property type="project" value="UniProtKB-SubCell"/>
</dbReference>
<dbReference type="GO" id="GO:0005813">
    <property type="term" value="C:centrosome"/>
    <property type="evidence" value="ECO:0007669"/>
    <property type="project" value="TreeGrafter"/>
</dbReference>
<feature type="compositionally biased region" description="Low complexity" evidence="5">
    <location>
        <begin position="1538"/>
        <end position="1551"/>
    </location>
</feature>
<evidence type="ECO:0000313" key="7">
    <source>
        <dbReference type="EMBL" id="CAG6016588.1"/>
    </source>
</evidence>
<name>A0A8S4BQN9_9TELE</name>
<feature type="region of interest" description="Disordered" evidence="5">
    <location>
        <begin position="1595"/>
        <end position="1617"/>
    </location>
</feature>
<dbReference type="Proteomes" id="UP000677803">
    <property type="component" value="Unassembled WGS sequence"/>
</dbReference>
<feature type="compositionally biased region" description="Polar residues" evidence="5">
    <location>
        <begin position="1857"/>
        <end position="1878"/>
    </location>
</feature>
<protein>
    <submittedName>
        <fullName evidence="7">(Atlantic silverside) hypothetical protein</fullName>
    </submittedName>
</protein>
<dbReference type="InterPro" id="IPR043936">
    <property type="entry name" value="HOOK_N"/>
</dbReference>
<dbReference type="GO" id="GO:0031122">
    <property type="term" value="P:cytoplasmic microtubule organization"/>
    <property type="evidence" value="ECO:0007669"/>
    <property type="project" value="TreeGrafter"/>
</dbReference>
<gene>
    <name evidence="7" type="ORF">MMEN_LOCUS20398</name>
</gene>
<dbReference type="Gene3D" id="1.10.418.10">
    <property type="entry name" value="Calponin-like domain"/>
    <property type="match status" value="1"/>
</dbReference>
<evidence type="ECO:0000256" key="2">
    <source>
        <dbReference type="ARBA" id="ARBA00022490"/>
    </source>
</evidence>
<feature type="compositionally biased region" description="Polar residues" evidence="5">
    <location>
        <begin position="1908"/>
        <end position="1932"/>
    </location>
</feature>
<evidence type="ECO:0000256" key="4">
    <source>
        <dbReference type="SAM" id="Coils"/>
    </source>
</evidence>
<sequence>MVEHGGGEAEGDAQGGRRYYVSSTHPLNARARQSAARGRRHTRHSAPGCDFEVAKPSHWHLKQLGRVEKIVKTVGQPTVTDGSKLSEYVELVDGIYLNEIMLEINPKATVQRTNKKVNNDPTLRIQNLSILIRQIKAYYQESLQQLVMMPLPNVLVLGRNPLSELLPFIALSSHCEAESNTIQSVWLFKDIPPLQSPDAARENIKVTQCRQRCEAEQGLEEMKKLLLLLLGCAVQCDKKEEYIERIQTLDFHTKAAIASHIQEVTHNQENVVDLQWLESGEVPPEDLDGLSRNLAFHLKRLVDERDTQLETIVELTQERDCVQLSPMAPCATHSPSDSPSMRRTESRQHLSVELADAKAKIRRLRQELEEKSEQLLDTRQELENIEVEFKRLQQESYQLLSDARSARAYRDELDALREKAIRVDKLESELSRYKEKLHDIEFYKARVEELKEDNQILLETKTMLEEQLDATRTRSDKLHLLEKENLQLKSKMHDLEMERDLDRKRMEDLLEENLVLEMAQKQSMDESLHLGWELEQLSKTPEHAEAPQKSLGEEVNELTSSRLLKLEKDNQALLKTVEELRGAASQDTITKLTKASQENQKLNQKLEQLESELTADRESLRSAESLSTDLMKEKALLEKTLETLRENSERQVKGLEQENKHLSQTVSSLRQRCQVGAEARVKDVEKENRVLHESICETTAKLNKMEFERNQLRKELEVMKDKGERAEELEIQIQKLERDNESLQKKVANLGITCEKVSTLEKENSDLEAEGRRLKKKLDALKNTAFQLEALEKENSQLEQENLELRRSAESLRSAGARAAQLDAENRELESERCQLKRSLELLKASSKKTERLEVSYQGLDTENQRLQKALENSSKKIQQLEAELQEVETENQTLQRNLEELKISSKRLEQLEQENKTLEQESSQLEKDKKLLEKENKRLRQQAEIRDSKLDDGNQRISALEKENRTMGKEMIFFRDSCTRVKDLERENKDLVKQANIDKKTLMTLREELVSEKLRTQQMNNDLEKLTHELEKIGLNKERLLHDESSDDRFKLLETRLESTLKSSLEIKEEKIAALEARLQESSNLNQQLRQELKTVKKNYEALRQREEEERMVQSSPPRAGEEPQAVSKWEKESHEATRELLKVKDRLIEVERNNATLQAEKVALRSQLKQLETQSSNLQAQIVAVQRQSASLQENNTTLQTQNAKLQVENSTLSSQSAALMAQHAQLQSQQSCVEADREGVMKEKEELRGTYELLLRDHEKLAALHERQAAEYEALIGKHGGLKTSHKSLEQQHRDLEDKYKQLLHRKGELEELEKNLKEQQEKMAQENQTHQATADQCRLLKEENDRLNNNYRQLVKDNDNLQGEHKNIKSQLNSAKLEQTKLEAEFSKLKEQYQQLDITSTKLTNQCELLSQLKGNLEEENRHLLDQIQTLMLQNRTLLEQTMESKDLFHVEQRQYIDKLNELRRQKEKLEEKIMDQYKFYDPSPPRRRGNWITLKMKKLIKPKSRERMRSLTLTPSRSEYGDGFLTFPHDSQDSSSIGSGSNSLDDTLTQKRSGRRRGQQSHAQMQGSSNAMNDLLQTMGVAGVSGIQWTGSTDNLDGPEAGDTGMAAASKRSGQRMKELAFSTNAIDCAAMTLPTAGHSRAKHRLKVKDNVSCEDVAGSSDEPKSQGTVNGSLSRPHSESSGEFSLSLDQEVWSSSGSSPVQQPSSSRSSHQSPLQLRRSLEPCSTAGSPGPTQMKKAASPSEVLSLQQFLDEGIDPAESGSQENLTVDSPRLATSSELKERPSTRSRGILRSSSGRAAPVGSDRPPRSSGQPGRPTLRKAESTRVKGSAPLRSGLSSQSKAMSVSERLDSASSTLPRASSVISTAEGTTRRTSIHDMLSKDNRQPVSVDVSPQVASPKAATRSQPTPSEYHPSSTHQKGALTTTFPMPKSLSLPCHSLEDPDLSTLESFLGPSFTVESVFMDSIFSESADKNLPFLSLNPTLVSNISGPPIASKAQHPVPNSSQNQSSDSQSNDQVKCSSAGLKEQNPGVDSDQSLSPEESQSLWYEYGCMWRAESLKAGAGRRSKAAEPCPSHPRLSATMLRARVVSLQAPPPPPSPVPHFPRGAKRLLTDPDWDQVREVYYEASSTPWCTLARKNLNTPSEMMDAT</sequence>
<dbReference type="PANTHER" id="PTHR18947">
    <property type="entry name" value="HOOK PROTEINS"/>
    <property type="match status" value="1"/>
</dbReference>
<comment type="subcellular location">
    <subcellularLocation>
        <location evidence="1">Cytoplasm</location>
    </subcellularLocation>
</comment>
<dbReference type="EMBL" id="CAJRST010039999">
    <property type="protein sequence ID" value="CAG6016588.1"/>
    <property type="molecule type" value="Genomic_DNA"/>
</dbReference>
<feature type="region of interest" description="Disordered" evidence="5">
    <location>
        <begin position="1996"/>
        <end position="2045"/>
    </location>
</feature>
<feature type="region of interest" description="Disordered" evidence="5">
    <location>
        <begin position="1659"/>
        <end position="1933"/>
    </location>
</feature>
<feature type="coiled-coil region" evidence="4">
    <location>
        <begin position="347"/>
        <end position="512"/>
    </location>
</feature>
<feature type="compositionally biased region" description="Basic and acidic residues" evidence="5">
    <location>
        <begin position="1880"/>
        <end position="1890"/>
    </location>
</feature>